<keyword evidence="3" id="KW-1185">Reference proteome</keyword>
<dbReference type="EMBL" id="QEFC01000575">
    <property type="protein sequence ID" value="KAE9463341.1"/>
    <property type="molecule type" value="Genomic_DNA"/>
</dbReference>
<gene>
    <name evidence="2" type="ORF">C3L33_04766</name>
</gene>
<dbReference type="PANTHER" id="PTHR33264">
    <property type="entry name" value="EXPRESSED PROTEIN"/>
    <property type="match status" value="1"/>
</dbReference>
<dbReference type="Proteomes" id="UP000428333">
    <property type="component" value="Linkage Group LG03"/>
</dbReference>
<feature type="non-terminal residue" evidence="2">
    <location>
        <position position="1"/>
    </location>
</feature>
<sequence length="235" mass="25814">MTRQIVLEKPVSGSRRQPLLGEKVTPMATAGKEDRRGVGEVAGGTAAECAAICCCCPCAVMDLLLLAVYKVPTGLCKKAWRKQQRQRMKKKKAAALLQQPPQQQERPLEATSSSSKGGTGSSFDDSEVGRSDGDDDRDGSAADFETEMLDRFYGGGSKSRVQCELSTSYYPNFPIDRCLVKFPDAVSIRSDLNMRAVQFQSSFRLYPIKWEVNGCVMPWDLKGYFCKASGAVEDN</sequence>
<dbReference type="OrthoDB" id="695262at2759"/>
<dbReference type="AlphaFoldDB" id="A0A6A4M470"/>
<feature type="region of interest" description="Disordered" evidence="1">
    <location>
        <begin position="89"/>
        <end position="141"/>
    </location>
</feature>
<evidence type="ECO:0000313" key="2">
    <source>
        <dbReference type="EMBL" id="KAE9463341.1"/>
    </source>
</evidence>
<name>A0A6A4M470_9ERIC</name>
<organism evidence="2 3">
    <name type="scientific">Rhododendron williamsianum</name>
    <dbReference type="NCBI Taxonomy" id="262921"/>
    <lineage>
        <taxon>Eukaryota</taxon>
        <taxon>Viridiplantae</taxon>
        <taxon>Streptophyta</taxon>
        <taxon>Embryophyta</taxon>
        <taxon>Tracheophyta</taxon>
        <taxon>Spermatophyta</taxon>
        <taxon>Magnoliopsida</taxon>
        <taxon>eudicotyledons</taxon>
        <taxon>Gunneridae</taxon>
        <taxon>Pentapetalae</taxon>
        <taxon>asterids</taxon>
        <taxon>Ericales</taxon>
        <taxon>Ericaceae</taxon>
        <taxon>Ericoideae</taxon>
        <taxon>Rhodoreae</taxon>
        <taxon>Rhododendron</taxon>
    </lineage>
</organism>
<evidence type="ECO:0000256" key="1">
    <source>
        <dbReference type="SAM" id="MobiDB-lite"/>
    </source>
</evidence>
<protein>
    <submittedName>
        <fullName evidence="2">Uncharacterized protein</fullName>
    </submittedName>
</protein>
<reference evidence="2 3" key="1">
    <citation type="journal article" date="2019" name="Genome Biol. Evol.">
        <title>The Rhododendron genome and chromosomal organization provide insight into shared whole-genome duplications across the heath family (Ericaceae).</title>
        <authorList>
            <person name="Soza V.L."/>
            <person name="Lindsley D."/>
            <person name="Waalkes A."/>
            <person name="Ramage E."/>
            <person name="Patwardhan R.P."/>
            <person name="Burton J.N."/>
            <person name="Adey A."/>
            <person name="Kumar A."/>
            <person name="Qiu R."/>
            <person name="Shendure J."/>
            <person name="Hall B."/>
        </authorList>
    </citation>
    <scope>NUCLEOTIDE SEQUENCE [LARGE SCALE GENOMIC DNA]</scope>
    <source>
        <strain evidence="2">RSF 1966-606</strain>
    </source>
</reference>
<proteinExistence type="predicted"/>
<comment type="caution">
    <text evidence="2">The sequence shown here is derived from an EMBL/GenBank/DDBJ whole genome shotgun (WGS) entry which is preliminary data.</text>
</comment>
<feature type="compositionally biased region" description="Low complexity" evidence="1">
    <location>
        <begin position="94"/>
        <end position="116"/>
    </location>
</feature>
<dbReference type="PANTHER" id="PTHR33264:SF8">
    <property type="entry name" value="EXPRESSED PROTEIN"/>
    <property type="match status" value="1"/>
</dbReference>
<evidence type="ECO:0000313" key="3">
    <source>
        <dbReference type="Proteomes" id="UP000428333"/>
    </source>
</evidence>
<accession>A0A6A4M470</accession>